<accession>A0A6J4KSI7</accession>
<protein>
    <recommendedName>
        <fullName evidence="2">DUF218 domain-containing protein</fullName>
    </recommendedName>
</protein>
<dbReference type="Pfam" id="PF02698">
    <property type="entry name" value="DUF218"/>
    <property type="match status" value="1"/>
</dbReference>
<dbReference type="GO" id="GO:0005886">
    <property type="term" value="C:plasma membrane"/>
    <property type="evidence" value="ECO:0007669"/>
    <property type="project" value="TreeGrafter"/>
</dbReference>
<sequence>MLHVVRRLVALVVLLVLLVVGGTAVSVWWVARQDDRPSSDVIVVLGASQFDGRPSSVFKARLQHARALFEDGVAPRVVTVGGSRPGDRTTEAEAGAAFLRERDVDVLAVPHGSNTLESLVAVDGVMAENGWSTAVLVTDPWHSMRSRRMARDQGMAAETSPTRAGPSVRTRETQVRYIARETLAYLYYRAFGRSGESGPRAV</sequence>
<dbReference type="CDD" id="cd06259">
    <property type="entry name" value="YdcF-like"/>
    <property type="match status" value="1"/>
</dbReference>
<dbReference type="EMBL" id="CADCUB010000025">
    <property type="protein sequence ID" value="CAA9310376.1"/>
    <property type="molecule type" value="Genomic_DNA"/>
</dbReference>
<organism evidence="3">
    <name type="scientific">uncultured Frankineae bacterium</name>
    <dbReference type="NCBI Taxonomy" id="437475"/>
    <lineage>
        <taxon>Bacteria</taxon>
        <taxon>Bacillati</taxon>
        <taxon>Actinomycetota</taxon>
        <taxon>Actinomycetes</taxon>
        <taxon>Frankiales</taxon>
        <taxon>environmental samples</taxon>
    </lineage>
</organism>
<feature type="region of interest" description="Disordered" evidence="1">
    <location>
        <begin position="150"/>
        <end position="171"/>
    </location>
</feature>
<feature type="domain" description="DUF218" evidence="2">
    <location>
        <begin position="40"/>
        <end position="183"/>
    </location>
</feature>
<name>A0A6J4KSI7_9ACTN</name>
<gene>
    <name evidence="3" type="ORF">AVDCRST_MAG07-496</name>
</gene>
<evidence type="ECO:0000259" key="2">
    <source>
        <dbReference type="Pfam" id="PF02698"/>
    </source>
</evidence>
<dbReference type="AlphaFoldDB" id="A0A6J4KSI7"/>
<dbReference type="InterPro" id="IPR051599">
    <property type="entry name" value="Cell_Envelope_Assoc"/>
</dbReference>
<dbReference type="PANTHER" id="PTHR30336">
    <property type="entry name" value="INNER MEMBRANE PROTEIN, PROBABLE PERMEASE"/>
    <property type="match status" value="1"/>
</dbReference>
<dbReference type="PANTHER" id="PTHR30336:SF20">
    <property type="entry name" value="DUF218 DOMAIN-CONTAINING PROTEIN"/>
    <property type="match status" value="1"/>
</dbReference>
<dbReference type="InterPro" id="IPR003848">
    <property type="entry name" value="DUF218"/>
</dbReference>
<evidence type="ECO:0000313" key="3">
    <source>
        <dbReference type="EMBL" id="CAA9310376.1"/>
    </source>
</evidence>
<reference evidence="3" key="1">
    <citation type="submission" date="2020-02" db="EMBL/GenBank/DDBJ databases">
        <authorList>
            <person name="Meier V. D."/>
        </authorList>
    </citation>
    <scope>NUCLEOTIDE SEQUENCE</scope>
    <source>
        <strain evidence="3">AVDCRST_MAG07</strain>
    </source>
</reference>
<evidence type="ECO:0000256" key="1">
    <source>
        <dbReference type="SAM" id="MobiDB-lite"/>
    </source>
</evidence>
<proteinExistence type="predicted"/>